<dbReference type="InterPro" id="IPR017871">
    <property type="entry name" value="ABC_transporter-like_CS"/>
</dbReference>
<keyword evidence="5 8" id="KW-1133">Transmembrane helix</keyword>
<dbReference type="Gene3D" id="3.40.50.300">
    <property type="entry name" value="P-loop containing nucleotide triphosphate hydrolases"/>
    <property type="match status" value="1"/>
</dbReference>
<evidence type="ECO:0000256" key="5">
    <source>
        <dbReference type="ARBA" id="ARBA00022989"/>
    </source>
</evidence>
<feature type="compositionally biased region" description="Basic and acidic residues" evidence="7">
    <location>
        <begin position="26"/>
        <end position="41"/>
    </location>
</feature>
<dbReference type="Pfam" id="PF00664">
    <property type="entry name" value="ABC_membrane"/>
    <property type="match status" value="1"/>
</dbReference>
<dbReference type="EMBL" id="CP091430">
    <property type="protein sequence ID" value="UVI28520.1"/>
    <property type="molecule type" value="Genomic_DNA"/>
</dbReference>
<evidence type="ECO:0000256" key="3">
    <source>
        <dbReference type="ARBA" id="ARBA00022741"/>
    </source>
</evidence>
<dbReference type="InterPro" id="IPR027417">
    <property type="entry name" value="P-loop_NTPase"/>
</dbReference>
<evidence type="ECO:0000313" key="12">
    <source>
        <dbReference type="Proteomes" id="UP001057877"/>
    </source>
</evidence>
<evidence type="ECO:0000256" key="6">
    <source>
        <dbReference type="ARBA" id="ARBA00023136"/>
    </source>
</evidence>
<dbReference type="InterPro" id="IPR003439">
    <property type="entry name" value="ABC_transporter-like_ATP-bd"/>
</dbReference>
<dbReference type="Proteomes" id="UP001057877">
    <property type="component" value="Chromosome"/>
</dbReference>
<dbReference type="PROSITE" id="PS00211">
    <property type="entry name" value="ABC_TRANSPORTER_1"/>
    <property type="match status" value="1"/>
</dbReference>
<feature type="region of interest" description="Disordered" evidence="7">
    <location>
        <begin position="1"/>
        <end position="58"/>
    </location>
</feature>
<dbReference type="InterPro" id="IPR036640">
    <property type="entry name" value="ABC1_TM_sf"/>
</dbReference>
<dbReference type="SUPFAM" id="SSF52540">
    <property type="entry name" value="P-loop containing nucleoside triphosphate hydrolases"/>
    <property type="match status" value="1"/>
</dbReference>
<keyword evidence="2 8" id="KW-0812">Transmembrane</keyword>
<dbReference type="CDD" id="cd03254">
    <property type="entry name" value="ABCC_Glucan_exporter_like"/>
    <property type="match status" value="1"/>
</dbReference>
<protein>
    <submittedName>
        <fullName evidence="11">ABC transporter ATP-binding protein/permease</fullName>
    </submittedName>
</protein>
<dbReference type="RefSeq" id="WP_258384609.1">
    <property type="nucleotide sequence ID" value="NZ_CP091430.1"/>
</dbReference>
<evidence type="ECO:0000256" key="7">
    <source>
        <dbReference type="SAM" id="MobiDB-lite"/>
    </source>
</evidence>
<dbReference type="InterPro" id="IPR011527">
    <property type="entry name" value="ABC1_TM_dom"/>
</dbReference>
<gene>
    <name evidence="11" type="ORF">L1F29_24165</name>
</gene>
<evidence type="ECO:0000259" key="9">
    <source>
        <dbReference type="PROSITE" id="PS50893"/>
    </source>
</evidence>
<keyword evidence="6 8" id="KW-0472">Membrane</keyword>
<feature type="transmembrane region" description="Helical" evidence="8">
    <location>
        <begin position="314"/>
        <end position="332"/>
    </location>
</feature>
<dbReference type="PANTHER" id="PTHR43394">
    <property type="entry name" value="ATP-DEPENDENT PERMEASE MDL1, MITOCHONDRIAL"/>
    <property type="match status" value="1"/>
</dbReference>
<evidence type="ECO:0000256" key="4">
    <source>
        <dbReference type="ARBA" id="ARBA00022840"/>
    </source>
</evidence>
<organism evidence="11 12">
    <name type="scientific">Paenibacillus spongiae</name>
    <dbReference type="NCBI Taxonomy" id="2909671"/>
    <lineage>
        <taxon>Bacteria</taxon>
        <taxon>Bacillati</taxon>
        <taxon>Bacillota</taxon>
        <taxon>Bacilli</taxon>
        <taxon>Bacillales</taxon>
        <taxon>Paenibacillaceae</taxon>
        <taxon>Paenibacillus</taxon>
    </lineage>
</organism>
<dbReference type="PROSITE" id="PS50929">
    <property type="entry name" value="ABC_TM1F"/>
    <property type="match status" value="1"/>
</dbReference>
<feature type="transmembrane region" description="Helical" evidence="8">
    <location>
        <begin position="80"/>
        <end position="98"/>
    </location>
</feature>
<comment type="subcellular location">
    <subcellularLocation>
        <location evidence="1">Cell membrane</location>
        <topology evidence="1">Multi-pass membrane protein</topology>
    </subcellularLocation>
</comment>
<feature type="transmembrane region" description="Helical" evidence="8">
    <location>
        <begin position="224"/>
        <end position="245"/>
    </location>
</feature>
<evidence type="ECO:0000256" key="8">
    <source>
        <dbReference type="SAM" id="Phobius"/>
    </source>
</evidence>
<keyword evidence="12" id="KW-1185">Reference proteome</keyword>
<name>A0ABY5S4K1_9BACL</name>
<dbReference type="PANTHER" id="PTHR43394:SF1">
    <property type="entry name" value="ATP-BINDING CASSETTE SUB-FAMILY B MEMBER 10, MITOCHONDRIAL"/>
    <property type="match status" value="1"/>
</dbReference>
<dbReference type="GO" id="GO:0005524">
    <property type="term" value="F:ATP binding"/>
    <property type="evidence" value="ECO:0007669"/>
    <property type="project" value="UniProtKB-KW"/>
</dbReference>
<dbReference type="SMART" id="SM00382">
    <property type="entry name" value="AAA"/>
    <property type="match status" value="1"/>
</dbReference>
<dbReference type="InterPro" id="IPR003593">
    <property type="entry name" value="AAA+_ATPase"/>
</dbReference>
<dbReference type="CDD" id="cd18544">
    <property type="entry name" value="ABC_6TM_TmrA_like"/>
    <property type="match status" value="1"/>
</dbReference>
<accession>A0ABY5S4K1</accession>
<dbReference type="PROSITE" id="PS50893">
    <property type="entry name" value="ABC_TRANSPORTER_2"/>
    <property type="match status" value="1"/>
</dbReference>
<evidence type="ECO:0000259" key="10">
    <source>
        <dbReference type="PROSITE" id="PS50929"/>
    </source>
</evidence>
<dbReference type="Pfam" id="PF00005">
    <property type="entry name" value="ABC_tran"/>
    <property type="match status" value="1"/>
</dbReference>
<dbReference type="SUPFAM" id="SSF90123">
    <property type="entry name" value="ABC transporter transmembrane region"/>
    <property type="match status" value="1"/>
</dbReference>
<evidence type="ECO:0000256" key="1">
    <source>
        <dbReference type="ARBA" id="ARBA00004651"/>
    </source>
</evidence>
<sequence>MPKGDARPESGSGDNPAPGRAGNNQAKEDGRASVIGKDRAAGKKSRKGQAKDDPGIGSNPNVKDGAAFRILAGYAKPHRLTFFWVVCCAVIAIAADLLQPYLMKIAIDDNLMVGKNDFGTILGISGIFLFLSVTGLLFSYLQNNLLQYAGQSIVARIRKELFEHISKLSMSYFDRVPTGSLITHVSSDTETVSQFFTQVLLSVVRDGLTLIFIIVLMFHLDATLALYCMILLPIIAIIAISFRTYMRKTYQLSRTQLSRLVAFVAENLAGMNLIQVFHQEKEQQEQFTNRNSSYFRANLREIRTNVLFNRSFDMLGNMSVAFVTWLGGMAVFNKNMEFGVLYAFITYIRLFFQPINAITQQWNTLQSTNVSVQRIWSIFSVVPEIQNSDEPQSISLPEIKGRIDFNRVTFGYEANMPIIKDLDLHIRPGEMIGVVGTTGAGKSTMISLLCRFYDVQAGSVLIDGCDIRDMEQSDLQRLIGLVQQEPYLYSGSIIDNVRLFDESIPREEVIRACKFVGADPLVQRMKDGYDTLLSERGSGLSAGERQLISFARIIVFKPKVLILDEATANLDSQTEQLIQSALHVVSEGRTTLVIAHRLSTIMQADRILVMRHGEVVEEGTHRQLLNQHGYYEQLYLHSQGKVNYGA</sequence>
<evidence type="ECO:0000313" key="11">
    <source>
        <dbReference type="EMBL" id="UVI28520.1"/>
    </source>
</evidence>
<dbReference type="Gene3D" id="1.20.1560.10">
    <property type="entry name" value="ABC transporter type 1, transmembrane domain"/>
    <property type="match status" value="1"/>
</dbReference>
<reference evidence="11" key="1">
    <citation type="submission" date="2022-01" db="EMBL/GenBank/DDBJ databases">
        <title>Paenibacillus spongiae sp. nov., isolated from marine sponge.</title>
        <authorList>
            <person name="Li Z."/>
            <person name="Zhang M."/>
        </authorList>
    </citation>
    <scope>NUCLEOTIDE SEQUENCE</scope>
    <source>
        <strain evidence="11">PHS-Z3</strain>
    </source>
</reference>
<feature type="domain" description="ABC transporter" evidence="9">
    <location>
        <begin position="403"/>
        <end position="637"/>
    </location>
</feature>
<keyword evidence="3" id="KW-0547">Nucleotide-binding</keyword>
<feature type="domain" description="ABC transmembrane type-1" evidence="10">
    <location>
        <begin position="83"/>
        <end position="367"/>
    </location>
</feature>
<dbReference type="InterPro" id="IPR039421">
    <property type="entry name" value="Type_1_exporter"/>
</dbReference>
<evidence type="ECO:0000256" key="2">
    <source>
        <dbReference type="ARBA" id="ARBA00022692"/>
    </source>
</evidence>
<proteinExistence type="predicted"/>
<feature type="transmembrane region" description="Helical" evidence="8">
    <location>
        <begin position="199"/>
        <end position="218"/>
    </location>
</feature>
<feature type="transmembrane region" description="Helical" evidence="8">
    <location>
        <begin position="118"/>
        <end position="141"/>
    </location>
</feature>
<keyword evidence="4 11" id="KW-0067">ATP-binding</keyword>